<evidence type="ECO:0000256" key="1">
    <source>
        <dbReference type="SAM" id="MobiDB-lite"/>
    </source>
</evidence>
<dbReference type="EMBL" id="UYRR01030979">
    <property type="protein sequence ID" value="VDK42140.1"/>
    <property type="molecule type" value="Genomic_DNA"/>
</dbReference>
<organism evidence="2 3">
    <name type="scientific">Anisakis simplex</name>
    <name type="common">Herring worm</name>
    <dbReference type="NCBI Taxonomy" id="6269"/>
    <lineage>
        <taxon>Eukaryota</taxon>
        <taxon>Metazoa</taxon>
        <taxon>Ecdysozoa</taxon>
        <taxon>Nematoda</taxon>
        <taxon>Chromadorea</taxon>
        <taxon>Rhabditida</taxon>
        <taxon>Spirurina</taxon>
        <taxon>Ascaridomorpha</taxon>
        <taxon>Ascaridoidea</taxon>
        <taxon>Anisakidae</taxon>
        <taxon>Anisakis</taxon>
        <taxon>Anisakis simplex complex</taxon>
    </lineage>
</organism>
<dbReference type="AlphaFoldDB" id="A0A3P6QDX8"/>
<dbReference type="OrthoDB" id="5858987at2759"/>
<accession>A0A3P6QDX8</accession>
<evidence type="ECO:0000313" key="3">
    <source>
        <dbReference type="Proteomes" id="UP000267096"/>
    </source>
</evidence>
<keyword evidence="3" id="KW-1185">Reference proteome</keyword>
<feature type="region of interest" description="Disordered" evidence="1">
    <location>
        <begin position="1"/>
        <end position="48"/>
    </location>
</feature>
<proteinExistence type="predicted"/>
<sequence>MNDDSIDSDGDDDHYINDNSNILTRSGRKRSKNLNNKNNNNNNNSRWRKEISLRVKSIMKRLKKLENGFKVAYLNGTTLSRIESAVCKKASTADVINGVYLNVNDSIFNYEPPNDS</sequence>
<dbReference type="Proteomes" id="UP000267096">
    <property type="component" value="Unassembled WGS sequence"/>
</dbReference>
<feature type="compositionally biased region" description="Acidic residues" evidence="1">
    <location>
        <begin position="1"/>
        <end position="12"/>
    </location>
</feature>
<protein>
    <submittedName>
        <fullName evidence="2">Uncharacterized protein</fullName>
    </submittedName>
</protein>
<evidence type="ECO:0000313" key="2">
    <source>
        <dbReference type="EMBL" id="VDK42140.1"/>
    </source>
</evidence>
<gene>
    <name evidence="2" type="ORF">ASIM_LOCUS9985</name>
</gene>
<feature type="compositionally biased region" description="Low complexity" evidence="1">
    <location>
        <begin position="33"/>
        <end position="45"/>
    </location>
</feature>
<name>A0A3P6QDX8_ANISI</name>
<reference evidence="2 3" key="1">
    <citation type="submission" date="2018-11" db="EMBL/GenBank/DDBJ databases">
        <authorList>
            <consortium name="Pathogen Informatics"/>
        </authorList>
    </citation>
    <scope>NUCLEOTIDE SEQUENCE [LARGE SCALE GENOMIC DNA]</scope>
</reference>